<evidence type="ECO:0000256" key="2">
    <source>
        <dbReference type="ARBA" id="ARBA00007165"/>
    </source>
</evidence>
<keyword evidence="8" id="KW-1185">Reference proteome</keyword>
<dbReference type="EMBL" id="AQQR01000012">
    <property type="protein sequence ID" value="OWU70389.1"/>
    <property type="molecule type" value="Genomic_DNA"/>
</dbReference>
<sequence>MRRILFLLLIGLAGTATLVWLGVWQMQRLAWKEDMLARIESEIGAAPVPLPDNPTPATTPFLPVIVEGEILDDEILVLASLKKVGPGYRVIAPFRVGGRTILLDRGFLEITDEDTPRSTGAAEITGNLHWPDEVDGFTPDPDPEARLWFARDVTSMAAELGTEPVLLIAATRTDPTILPMPVDTSGIPNDHLQYAITWFLLALVWVVMTWFFARRLRASEPKGPTT</sequence>
<dbReference type="PANTHER" id="PTHR23427">
    <property type="entry name" value="SURFEIT LOCUS PROTEIN"/>
    <property type="match status" value="1"/>
</dbReference>
<dbReference type="CDD" id="cd06662">
    <property type="entry name" value="SURF1"/>
    <property type="match status" value="1"/>
</dbReference>
<dbReference type="PANTHER" id="PTHR23427:SF2">
    <property type="entry name" value="SURFEIT LOCUS PROTEIN 1"/>
    <property type="match status" value="1"/>
</dbReference>
<evidence type="ECO:0000256" key="1">
    <source>
        <dbReference type="ARBA" id="ARBA00004370"/>
    </source>
</evidence>
<evidence type="ECO:0000256" key="3">
    <source>
        <dbReference type="ARBA" id="ARBA00022692"/>
    </source>
</evidence>
<evidence type="ECO:0000256" key="6">
    <source>
        <dbReference type="RuleBase" id="RU363076"/>
    </source>
</evidence>
<protein>
    <recommendedName>
        <fullName evidence="6">SURF1-like protein</fullName>
    </recommendedName>
</protein>
<dbReference type="AlphaFoldDB" id="A0A225NDV4"/>
<comment type="caution">
    <text evidence="7">The sequence shown here is derived from an EMBL/GenBank/DDBJ whole genome shotgun (WGS) entry which is preliminary data.</text>
</comment>
<proteinExistence type="inferred from homology"/>
<accession>A0A225NDV4</accession>
<keyword evidence="4 6" id="KW-1133">Transmembrane helix</keyword>
<evidence type="ECO:0000313" key="7">
    <source>
        <dbReference type="EMBL" id="OWU70389.1"/>
    </source>
</evidence>
<dbReference type="InterPro" id="IPR045214">
    <property type="entry name" value="Surf1/Surf4"/>
</dbReference>
<gene>
    <name evidence="7" type="ORF">ATO3_20615</name>
</gene>
<reference evidence="7 8" key="1">
    <citation type="submission" date="2013-04" db="EMBL/GenBank/DDBJ databases">
        <title>Oceanicola sp. 22II1-22F33 Genome Sequencing.</title>
        <authorList>
            <person name="Lai Q."/>
            <person name="Li G."/>
            <person name="Shao Z."/>
        </authorList>
    </citation>
    <scope>NUCLEOTIDE SEQUENCE [LARGE SCALE GENOMIC DNA]</scope>
    <source>
        <strain evidence="7 8">22II1-22F33</strain>
    </source>
</reference>
<dbReference type="OrthoDB" id="6079986at2"/>
<dbReference type="GO" id="GO:0005886">
    <property type="term" value="C:plasma membrane"/>
    <property type="evidence" value="ECO:0007669"/>
    <property type="project" value="UniProtKB-SubCell"/>
</dbReference>
<keyword evidence="5 6" id="KW-0472">Membrane</keyword>
<comment type="caution">
    <text evidence="6">Lacks conserved residue(s) required for the propagation of feature annotation.</text>
</comment>
<evidence type="ECO:0000256" key="4">
    <source>
        <dbReference type="ARBA" id="ARBA00022989"/>
    </source>
</evidence>
<dbReference type="InterPro" id="IPR002994">
    <property type="entry name" value="Surf1/Shy1"/>
</dbReference>
<evidence type="ECO:0000313" key="8">
    <source>
        <dbReference type="Proteomes" id="UP000215377"/>
    </source>
</evidence>
<dbReference type="PROSITE" id="PS50895">
    <property type="entry name" value="SURF1"/>
    <property type="match status" value="1"/>
</dbReference>
<dbReference type="Pfam" id="PF02104">
    <property type="entry name" value="SURF1"/>
    <property type="match status" value="1"/>
</dbReference>
<keyword evidence="3 6" id="KW-0812">Transmembrane</keyword>
<name>A0A225NDV4_9RHOB</name>
<dbReference type="RefSeq" id="WP_088651809.1">
    <property type="nucleotide sequence ID" value="NZ_AQQR01000012.1"/>
</dbReference>
<keyword evidence="6" id="KW-1003">Cell membrane</keyword>
<comment type="similarity">
    <text evidence="2 6">Belongs to the SURF1 family.</text>
</comment>
<dbReference type="Proteomes" id="UP000215377">
    <property type="component" value="Unassembled WGS sequence"/>
</dbReference>
<evidence type="ECO:0000256" key="5">
    <source>
        <dbReference type="ARBA" id="ARBA00023136"/>
    </source>
</evidence>
<comment type="subcellular location">
    <subcellularLocation>
        <location evidence="6">Cell membrane</location>
        <topology evidence="6">Multi-pass membrane protein</topology>
    </subcellularLocation>
    <subcellularLocation>
        <location evidence="1">Membrane</location>
    </subcellularLocation>
</comment>
<feature type="transmembrane region" description="Helical" evidence="6">
    <location>
        <begin position="192"/>
        <end position="213"/>
    </location>
</feature>
<organism evidence="7 8">
    <name type="scientific">Marinibacterium profundimaris</name>
    <dbReference type="NCBI Taxonomy" id="1679460"/>
    <lineage>
        <taxon>Bacteria</taxon>
        <taxon>Pseudomonadati</taxon>
        <taxon>Pseudomonadota</taxon>
        <taxon>Alphaproteobacteria</taxon>
        <taxon>Rhodobacterales</taxon>
        <taxon>Paracoccaceae</taxon>
        <taxon>Marinibacterium</taxon>
    </lineage>
</organism>